<feature type="transmembrane region" description="Helical" evidence="12">
    <location>
        <begin position="192"/>
        <end position="217"/>
    </location>
</feature>
<dbReference type="AlphaFoldDB" id="A0A1X6NIJ1"/>
<evidence type="ECO:0000256" key="1">
    <source>
        <dbReference type="ARBA" id="ARBA00003019"/>
    </source>
</evidence>
<evidence type="ECO:0000256" key="12">
    <source>
        <dbReference type="SAM" id="Phobius"/>
    </source>
</evidence>
<keyword evidence="9 12" id="KW-0472">Membrane</keyword>
<dbReference type="Gene3D" id="1.20.1250.20">
    <property type="entry name" value="MFS general substrate transporter like domains"/>
    <property type="match status" value="1"/>
</dbReference>
<keyword evidence="7 12" id="KW-1133">Transmembrane helix</keyword>
<reference evidence="13 14" key="1">
    <citation type="submission" date="2017-03" db="EMBL/GenBank/DDBJ databases">
        <title>WGS assembly of Porphyra umbilicalis.</title>
        <authorList>
            <person name="Brawley S.H."/>
            <person name="Blouin N.A."/>
            <person name="Ficko-Blean E."/>
            <person name="Wheeler G.L."/>
            <person name="Lohr M."/>
            <person name="Goodson H.V."/>
            <person name="Jenkins J.W."/>
            <person name="Blaby-Haas C.E."/>
            <person name="Helliwell K.E."/>
            <person name="Chan C."/>
            <person name="Marriage T."/>
            <person name="Bhattacharya D."/>
            <person name="Klein A.S."/>
            <person name="Badis Y."/>
            <person name="Brodie J."/>
            <person name="Cao Y."/>
            <person name="Collen J."/>
            <person name="Dittami S.M."/>
            <person name="Gachon C.M."/>
            <person name="Green B.R."/>
            <person name="Karpowicz S."/>
            <person name="Kim J.W."/>
            <person name="Kudahl U."/>
            <person name="Lin S."/>
            <person name="Michel G."/>
            <person name="Mittag M."/>
            <person name="Olson B.J."/>
            <person name="Pangilinan J."/>
            <person name="Peng Y."/>
            <person name="Qiu H."/>
            <person name="Shu S."/>
            <person name="Singer J.T."/>
            <person name="Smith A.G."/>
            <person name="Sprecher B.N."/>
            <person name="Wagner V."/>
            <person name="Wang W."/>
            <person name="Wang Z.-Y."/>
            <person name="Yan J."/>
            <person name="Yarish C."/>
            <person name="Zoeuner-Riek S."/>
            <person name="Zhuang Y."/>
            <person name="Zou Y."/>
            <person name="Lindquist E.A."/>
            <person name="Grimwood J."/>
            <person name="Barry K."/>
            <person name="Rokhsar D.S."/>
            <person name="Schmutz J."/>
            <person name="Stiller J.W."/>
            <person name="Grossman A.R."/>
            <person name="Prochnik S.E."/>
        </authorList>
    </citation>
    <scope>NUCLEOTIDE SEQUENCE [LARGE SCALE GENOMIC DNA]</scope>
    <source>
        <strain evidence="13">4086291</strain>
    </source>
</reference>
<dbReference type="Pfam" id="PF05631">
    <property type="entry name" value="MFS_5"/>
    <property type="match status" value="1"/>
</dbReference>
<comment type="subcellular location">
    <subcellularLocation>
        <location evidence="2">Cell membrane</location>
        <topology evidence="2">Multi-pass membrane protein</topology>
    </subcellularLocation>
</comment>
<keyword evidence="4" id="KW-0813">Transport</keyword>
<evidence type="ECO:0000313" key="13">
    <source>
        <dbReference type="EMBL" id="OSX68441.1"/>
    </source>
</evidence>
<evidence type="ECO:0000256" key="11">
    <source>
        <dbReference type="ARBA" id="ARBA00032555"/>
    </source>
</evidence>
<dbReference type="InterPro" id="IPR036259">
    <property type="entry name" value="MFS_trans_sf"/>
</dbReference>
<feature type="transmembrane region" description="Helical" evidence="12">
    <location>
        <begin position="152"/>
        <end position="172"/>
    </location>
</feature>
<organism evidence="13 14">
    <name type="scientific">Porphyra umbilicalis</name>
    <name type="common">Purple laver</name>
    <name type="synonym">Red alga</name>
    <dbReference type="NCBI Taxonomy" id="2786"/>
    <lineage>
        <taxon>Eukaryota</taxon>
        <taxon>Rhodophyta</taxon>
        <taxon>Bangiophyceae</taxon>
        <taxon>Bangiales</taxon>
        <taxon>Bangiaceae</taxon>
        <taxon>Porphyra</taxon>
    </lineage>
</organism>
<gene>
    <name evidence="13" type="ORF">BU14_2793s0001</name>
</gene>
<dbReference type="EMBL" id="KV920546">
    <property type="protein sequence ID" value="OSX68441.1"/>
    <property type="molecule type" value="Genomic_DNA"/>
</dbReference>
<evidence type="ECO:0000256" key="10">
    <source>
        <dbReference type="ARBA" id="ARBA00030646"/>
    </source>
</evidence>
<feature type="transmembrane region" description="Helical" evidence="12">
    <location>
        <begin position="73"/>
        <end position="95"/>
    </location>
</feature>
<sequence length="234" mass="22723">MYAPALGAVLAAVVVTKVWERAAVAPLAGADGGSGGSGSGSSSSSATGGGAAAPPSAAAAAAAARFRANYLTVYLLAMGADWLQGPYVYALYASYGFDRRAIARLYVIGFAASAVGGTALSSAADVYGRKRAVLLYCAIYAASCGTKHVGRFWVLAIGRVLGGVAYSLLFAAPEAWMVSAYTARGYPPGGLGALFGAAAWGGGLVAIAAGGVGAAAVAAGGAVAPFDAAAAVLG</sequence>
<keyword evidence="5" id="KW-1003">Cell membrane</keyword>
<feature type="non-terminal residue" evidence="13">
    <location>
        <position position="234"/>
    </location>
</feature>
<evidence type="ECO:0000256" key="9">
    <source>
        <dbReference type="ARBA" id="ARBA00023136"/>
    </source>
</evidence>
<dbReference type="PANTHER" id="PTHR23516">
    <property type="entry name" value="SAM (S-ADENOSYL METHIONINE) TRANSPORTER"/>
    <property type="match status" value="1"/>
</dbReference>
<dbReference type="PANTHER" id="PTHR23516:SF1">
    <property type="entry name" value="MOLYBDATE-ANION TRANSPORTER"/>
    <property type="match status" value="1"/>
</dbReference>
<evidence type="ECO:0000256" key="3">
    <source>
        <dbReference type="ARBA" id="ARBA00021242"/>
    </source>
</evidence>
<keyword evidence="14" id="KW-1185">Reference proteome</keyword>
<evidence type="ECO:0000256" key="6">
    <source>
        <dbReference type="ARBA" id="ARBA00022692"/>
    </source>
</evidence>
<evidence type="ECO:0000256" key="8">
    <source>
        <dbReference type="ARBA" id="ARBA00023065"/>
    </source>
</evidence>
<accession>A0A1X6NIJ1</accession>
<comment type="function">
    <text evidence="1">Mediates high-affinity intracellular uptake of the rare oligo-element molybdenum.</text>
</comment>
<evidence type="ECO:0000313" key="14">
    <source>
        <dbReference type="Proteomes" id="UP000218209"/>
    </source>
</evidence>
<keyword evidence="6 12" id="KW-0812">Transmembrane</keyword>
<dbReference type="InterPro" id="IPR008509">
    <property type="entry name" value="MOT2/MFSD5"/>
</dbReference>
<dbReference type="GO" id="GO:0006811">
    <property type="term" value="P:monoatomic ion transport"/>
    <property type="evidence" value="ECO:0007669"/>
    <property type="project" value="UniProtKB-KW"/>
</dbReference>
<evidence type="ECO:0000256" key="4">
    <source>
        <dbReference type="ARBA" id="ARBA00022448"/>
    </source>
</evidence>
<feature type="transmembrane region" description="Helical" evidence="12">
    <location>
        <begin position="101"/>
        <end position="121"/>
    </location>
</feature>
<dbReference type="GO" id="GO:0005886">
    <property type="term" value="C:plasma membrane"/>
    <property type="evidence" value="ECO:0007669"/>
    <property type="project" value="UniProtKB-SubCell"/>
</dbReference>
<dbReference type="GO" id="GO:0015098">
    <property type="term" value="F:molybdate ion transmembrane transporter activity"/>
    <property type="evidence" value="ECO:0007669"/>
    <property type="project" value="InterPro"/>
</dbReference>
<dbReference type="SUPFAM" id="SSF103473">
    <property type="entry name" value="MFS general substrate transporter"/>
    <property type="match status" value="1"/>
</dbReference>
<keyword evidence="8" id="KW-0406">Ion transport</keyword>
<proteinExistence type="predicted"/>
<dbReference type="OrthoDB" id="263957at2759"/>
<evidence type="ECO:0000256" key="7">
    <source>
        <dbReference type="ARBA" id="ARBA00022989"/>
    </source>
</evidence>
<evidence type="ECO:0000256" key="5">
    <source>
        <dbReference type="ARBA" id="ARBA00022475"/>
    </source>
</evidence>
<name>A0A1X6NIJ1_PORUM</name>
<protein>
    <recommendedName>
        <fullName evidence="3">Molybdate-anion transporter</fullName>
    </recommendedName>
    <alternativeName>
        <fullName evidence="10">Major facilitator superfamily domain-containing protein 5</fullName>
    </alternativeName>
    <alternativeName>
        <fullName evidence="11">Molybdate transporter 2 homolog</fullName>
    </alternativeName>
</protein>
<evidence type="ECO:0000256" key="2">
    <source>
        <dbReference type="ARBA" id="ARBA00004651"/>
    </source>
</evidence>
<dbReference type="Proteomes" id="UP000218209">
    <property type="component" value="Unassembled WGS sequence"/>
</dbReference>